<sequence length="55" mass="5828">MVVVGLGRTMMPLLPHHGLLLKLLVLLIVLQSALCLGLQTNDLLQTSSVPIGPAE</sequence>
<feature type="non-terminal residue" evidence="1">
    <location>
        <position position="55"/>
    </location>
</feature>
<organism evidence="1 2">
    <name type="scientific">Petrolisthes cinctipes</name>
    <name type="common">Flat porcelain crab</name>
    <dbReference type="NCBI Taxonomy" id="88211"/>
    <lineage>
        <taxon>Eukaryota</taxon>
        <taxon>Metazoa</taxon>
        <taxon>Ecdysozoa</taxon>
        <taxon>Arthropoda</taxon>
        <taxon>Crustacea</taxon>
        <taxon>Multicrustacea</taxon>
        <taxon>Malacostraca</taxon>
        <taxon>Eumalacostraca</taxon>
        <taxon>Eucarida</taxon>
        <taxon>Decapoda</taxon>
        <taxon>Pleocyemata</taxon>
        <taxon>Anomura</taxon>
        <taxon>Galatheoidea</taxon>
        <taxon>Porcellanidae</taxon>
        <taxon>Petrolisthes</taxon>
    </lineage>
</organism>
<reference evidence="1" key="1">
    <citation type="submission" date="2023-10" db="EMBL/GenBank/DDBJ databases">
        <title>Genome assemblies of two species of porcelain crab, Petrolisthes cinctipes and Petrolisthes manimaculis (Anomura: Porcellanidae).</title>
        <authorList>
            <person name="Angst P."/>
        </authorList>
    </citation>
    <scope>NUCLEOTIDE SEQUENCE</scope>
    <source>
        <strain evidence="1">PB745_01</strain>
        <tissue evidence="1">Gill</tissue>
    </source>
</reference>
<evidence type="ECO:0000313" key="2">
    <source>
        <dbReference type="Proteomes" id="UP001286313"/>
    </source>
</evidence>
<dbReference type="AlphaFoldDB" id="A0AAE1F865"/>
<evidence type="ECO:0000313" key="1">
    <source>
        <dbReference type="EMBL" id="KAK3869038.1"/>
    </source>
</evidence>
<gene>
    <name evidence="1" type="ORF">Pcinc_025622</name>
</gene>
<dbReference type="EMBL" id="JAWQEG010002902">
    <property type="protein sequence ID" value="KAK3869038.1"/>
    <property type="molecule type" value="Genomic_DNA"/>
</dbReference>
<comment type="caution">
    <text evidence="1">The sequence shown here is derived from an EMBL/GenBank/DDBJ whole genome shotgun (WGS) entry which is preliminary data.</text>
</comment>
<proteinExistence type="predicted"/>
<protein>
    <submittedName>
        <fullName evidence="1">Uncharacterized protein</fullName>
    </submittedName>
</protein>
<keyword evidence="2" id="KW-1185">Reference proteome</keyword>
<dbReference type="Proteomes" id="UP001286313">
    <property type="component" value="Unassembled WGS sequence"/>
</dbReference>
<accession>A0AAE1F865</accession>
<name>A0AAE1F865_PETCI</name>